<feature type="compositionally biased region" description="Basic and acidic residues" evidence="1">
    <location>
        <begin position="150"/>
        <end position="163"/>
    </location>
</feature>
<gene>
    <name evidence="2" type="ORF">TREES_T100001524</name>
</gene>
<feature type="region of interest" description="Disordered" evidence="1">
    <location>
        <begin position="1"/>
        <end position="77"/>
    </location>
</feature>
<dbReference type="EMBL" id="KB320723">
    <property type="protein sequence ID" value="ELW64574.1"/>
    <property type="molecule type" value="Genomic_DNA"/>
</dbReference>
<feature type="region of interest" description="Disordered" evidence="1">
    <location>
        <begin position="113"/>
        <end position="132"/>
    </location>
</feature>
<protein>
    <submittedName>
        <fullName evidence="2">Uncharacterized protein</fullName>
    </submittedName>
</protein>
<reference evidence="3" key="2">
    <citation type="journal article" date="2013" name="Nat. Commun.">
        <title>Genome of the Chinese tree shrew.</title>
        <authorList>
            <person name="Fan Y."/>
            <person name="Huang Z.Y."/>
            <person name="Cao C.C."/>
            <person name="Chen C.S."/>
            <person name="Chen Y.X."/>
            <person name="Fan D.D."/>
            <person name="He J."/>
            <person name="Hou H.L."/>
            <person name="Hu L."/>
            <person name="Hu X.T."/>
            <person name="Jiang X.T."/>
            <person name="Lai R."/>
            <person name="Lang Y.S."/>
            <person name="Liang B."/>
            <person name="Liao S.G."/>
            <person name="Mu D."/>
            <person name="Ma Y.Y."/>
            <person name="Niu Y.Y."/>
            <person name="Sun X.Q."/>
            <person name="Xia J.Q."/>
            <person name="Xiao J."/>
            <person name="Xiong Z.Q."/>
            <person name="Xu L."/>
            <person name="Yang L."/>
            <person name="Zhang Y."/>
            <person name="Zhao W."/>
            <person name="Zhao X.D."/>
            <person name="Zheng Y.T."/>
            <person name="Zhou J.M."/>
            <person name="Zhu Y.B."/>
            <person name="Zhang G.J."/>
            <person name="Wang J."/>
            <person name="Yao Y.G."/>
        </authorList>
    </citation>
    <scope>NUCLEOTIDE SEQUENCE [LARGE SCALE GENOMIC DNA]</scope>
</reference>
<organism evidence="2 3">
    <name type="scientific">Tupaia chinensis</name>
    <name type="common">Chinese tree shrew</name>
    <name type="synonym">Tupaia belangeri chinensis</name>
    <dbReference type="NCBI Taxonomy" id="246437"/>
    <lineage>
        <taxon>Eukaryota</taxon>
        <taxon>Metazoa</taxon>
        <taxon>Chordata</taxon>
        <taxon>Craniata</taxon>
        <taxon>Vertebrata</taxon>
        <taxon>Euteleostomi</taxon>
        <taxon>Mammalia</taxon>
        <taxon>Eutheria</taxon>
        <taxon>Euarchontoglires</taxon>
        <taxon>Scandentia</taxon>
        <taxon>Tupaiidae</taxon>
        <taxon>Tupaia</taxon>
    </lineage>
</organism>
<dbReference type="Proteomes" id="UP000011518">
    <property type="component" value="Unassembled WGS sequence"/>
</dbReference>
<feature type="compositionally biased region" description="Low complexity" evidence="1">
    <location>
        <begin position="66"/>
        <end position="77"/>
    </location>
</feature>
<feature type="compositionally biased region" description="Basic and acidic residues" evidence="1">
    <location>
        <begin position="50"/>
        <end position="64"/>
    </location>
</feature>
<dbReference type="AlphaFoldDB" id="L9KQ38"/>
<reference evidence="3" key="1">
    <citation type="submission" date="2012-07" db="EMBL/GenBank/DDBJ databases">
        <title>Genome of the Chinese tree shrew, a rising model animal genetically related to primates.</title>
        <authorList>
            <person name="Zhang G."/>
            <person name="Fan Y."/>
            <person name="Yao Y."/>
            <person name="Huang Z."/>
        </authorList>
    </citation>
    <scope>NUCLEOTIDE SEQUENCE [LARGE SCALE GENOMIC DNA]</scope>
</reference>
<evidence type="ECO:0000256" key="1">
    <source>
        <dbReference type="SAM" id="MobiDB-lite"/>
    </source>
</evidence>
<evidence type="ECO:0000313" key="3">
    <source>
        <dbReference type="Proteomes" id="UP000011518"/>
    </source>
</evidence>
<keyword evidence="3" id="KW-1185">Reference proteome</keyword>
<sequence length="163" mass="18324">MTWRQQPPPDTSRPRIPTSGRERERERAKYLRKRGVPIRTALPSGGGQADRGKGRRGTEKERASPRRGLPLLPAPPALLGRMNERVCASTTPRSPLQHSDHPEVLVNCSNLQKERPGAGSQASEMQEEEVAAAEEVVVVLEEEEEEEEEKEAKEEEKGKREMR</sequence>
<feature type="region of interest" description="Disordered" evidence="1">
    <location>
        <begin position="139"/>
        <end position="163"/>
    </location>
</feature>
<evidence type="ECO:0000313" key="2">
    <source>
        <dbReference type="EMBL" id="ELW64574.1"/>
    </source>
</evidence>
<feature type="compositionally biased region" description="Acidic residues" evidence="1">
    <location>
        <begin position="140"/>
        <end position="149"/>
    </location>
</feature>
<accession>L9KQ38</accession>
<feature type="compositionally biased region" description="Basic and acidic residues" evidence="1">
    <location>
        <begin position="20"/>
        <end position="29"/>
    </location>
</feature>
<name>L9KQ38_TUPCH</name>
<feature type="compositionally biased region" description="Pro residues" evidence="1">
    <location>
        <begin position="1"/>
        <end position="11"/>
    </location>
</feature>
<proteinExistence type="predicted"/>
<dbReference type="InParanoid" id="L9KQ38"/>